<dbReference type="Proteomes" id="UP000232688">
    <property type="component" value="Unassembled WGS sequence"/>
</dbReference>
<feature type="non-terminal residue" evidence="2">
    <location>
        <position position="182"/>
    </location>
</feature>
<organism evidence="2 3">
    <name type="scientific">Rhizophagus irregularis</name>
    <dbReference type="NCBI Taxonomy" id="588596"/>
    <lineage>
        <taxon>Eukaryota</taxon>
        <taxon>Fungi</taxon>
        <taxon>Fungi incertae sedis</taxon>
        <taxon>Mucoromycota</taxon>
        <taxon>Glomeromycotina</taxon>
        <taxon>Glomeromycetes</taxon>
        <taxon>Glomerales</taxon>
        <taxon>Glomeraceae</taxon>
        <taxon>Rhizophagus</taxon>
    </lineage>
</organism>
<evidence type="ECO:0000256" key="1">
    <source>
        <dbReference type="SAM" id="Coils"/>
    </source>
</evidence>
<protein>
    <submittedName>
        <fullName evidence="2">Uncharacterized protein</fullName>
    </submittedName>
</protein>
<keyword evidence="1" id="KW-0175">Coiled coil</keyword>
<feature type="coiled-coil region" evidence="1">
    <location>
        <begin position="149"/>
        <end position="176"/>
    </location>
</feature>
<dbReference type="EMBL" id="LLXH01009714">
    <property type="protein sequence ID" value="PKC50543.1"/>
    <property type="molecule type" value="Genomic_DNA"/>
</dbReference>
<proteinExistence type="predicted"/>
<evidence type="ECO:0000313" key="2">
    <source>
        <dbReference type="EMBL" id="PKC50543.1"/>
    </source>
</evidence>
<dbReference type="AlphaFoldDB" id="A0A2N0QHM0"/>
<feature type="coiled-coil region" evidence="1">
    <location>
        <begin position="5"/>
        <end position="67"/>
    </location>
</feature>
<feature type="non-terminal residue" evidence="2">
    <location>
        <position position="1"/>
    </location>
</feature>
<comment type="caution">
    <text evidence="2">The sequence shown here is derived from an EMBL/GenBank/DDBJ whole genome shotgun (WGS) entry which is preliminary data.</text>
</comment>
<reference evidence="2 3" key="1">
    <citation type="submission" date="2017-10" db="EMBL/GenBank/DDBJ databases">
        <title>Extensive intraspecific genome diversity in a model arbuscular mycorrhizal fungus.</title>
        <authorList>
            <person name="Chen E.C.H."/>
            <person name="Morin E."/>
            <person name="Baudet D."/>
            <person name="Noel J."/>
            <person name="Ndikumana S."/>
            <person name="Charron P."/>
            <person name="St-Onge C."/>
            <person name="Giorgi J."/>
            <person name="Grigoriev I.V."/>
            <person name="Roux C."/>
            <person name="Martin F.M."/>
            <person name="Corradi N."/>
        </authorList>
    </citation>
    <scope>NUCLEOTIDE SEQUENCE [LARGE SCALE GENOMIC DNA]</scope>
    <source>
        <strain evidence="2 3">A1</strain>
    </source>
</reference>
<reference evidence="2 3" key="2">
    <citation type="submission" date="2017-10" db="EMBL/GenBank/DDBJ databases">
        <title>Genome analyses suggest a sexual origin of heterokaryosis in a supposedly ancient asexual fungus.</title>
        <authorList>
            <person name="Corradi N."/>
            <person name="Sedzielewska K."/>
            <person name="Noel J."/>
            <person name="Charron P."/>
            <person name="Farinelli L."/>
            <person name="Marton T."/>
            <person name="Kruger M."/>
            <person name="Pelin A."/>
            <person name="Brachmann A."/>
            <person name="Corradi N."/>
        </authorList>
    </citation>
    <scope>NUCLEOTIDE SEQUENCE [LARGE SCALE GENOMIC DNA]</scope>
    <source>
        <strain evidence="2 3">A1</strain>
    </source>
</reference>
<dbReference type="VEuPathDB" id="FungiDB:RhiirA1_486048"/>
<accession>A0A2N0QHM0</accession>
<sequence>LDDRIHEIKRDLDIKEQQLSGVKERFQNLQEKRIPLANDFIRLKKEVQQQESQIVLYENHLKEQERIEGQSKVQLQEVLDDILKDRDDLSSLKYQLKFEVEINEIYEAVKSTRPINSTANMNTLKELRTNTLDQLKQVQKTRGEWEARRESSKKRINDLEGTKKNLLMEFDNFDEKLVFPVN</sequence>
<name>A0A2N0QHM0_9GLOM</name>
<gene>
    <name evidence="2" type="ORF">RhiirA1_486048</name>
</gene>
<evidence type="ECO:0000313" key="3">
    <source>
        <dbReference type="Proteomes" id="UP000232688"/>
    </source>
</evidence>